<dbReference type="GO" id="GO:0019171">
    <property type="term" value="F:(3R)-hydroxyacyl-[acyl-carrier-protein] dehydratase activity"/>
    <property type="evidence" value="ECO:0007669"/>
    <property type="project" value="TreeGrafter"/>
</dbReference>
<dbReference type="OrthoDB" id="7183822at2"/>
<dbReference type="Proteomes" id="UP000323258">
    <property type="component" value="Unassembled WGS sequence"/>
</dbReference>
<feature type="domain" description="FAS1-like dehydratase" evidence="1">
    <location>
        <begin position="51"/>
        <end position="136"/>
    </location>
</feature>
<dbReference type="PANTHER" id="PTHR28152">
    <property type="entry name" value="HYDROXYACYL-THIOESTER DEHYDRATASE TYPE 2, MITOCHONDRIAL"/>
    <property type="match status" value="1"/>
</dbReference>
<sequence length="283" mass="30952">MNESEVAHLRQWIGREERQSEQLTSGLVERFEATLGTSAARIDGHAPLAIHWCLTQPAIAAEGLGPDGHPARGGFLPPVPLPRRMWAGGELSFIAPLRTGELVTRISRIADVTHKLGRSGELVFVTVEHDILSGDTVALKERQNIVYRAMDKLAEQPAHSEPAVDATAADRSEMVEATTTLLFRYSALTFNGHRIHYDLDYAREREGYQGLVVHGPLQATLLLHMAARLNGNRLPSHFAYRGVAPLVHGGTFSLNAAGTADRIELWTAGRDGARRMTANVSFA</sequence>
<gene>
    <name evidence="2" type="ORF">FY036_09305</name>
</gene>
<name>A0A5D4GXB7_9HYPH</name>
<reference evidence="2 3" key="2">
    <citation type="submission" date="2019-09" db="EMBL/GenBank/DDBJ databases">
        <title>Mesorhizobium sp. MaA-C15 isolated from Microcystis aeruginosa.</title>
        <authorList>
            <person name="Jeong S.E."/>
            <person name="Jin H.M."/>
            <person name="Jeon C.O."/>
        </authorList>
    </citation>
    <scope>NUCLEOTIDE SEQUENCE [LARGE SCALE GENOMIC DNA]</scope>
    <source>
        <strain evidence="2 3">MaA-C15</strain>
    </source>
</reference>
<dbReference type="SUPFAM" id="SSF54637">
    <property type="entry name" value="Thioesterase/thiol ester dehydrase-isomerase"/>
    <property type="match status" value="2"/>
</dbReference>
<dbReference type="PANTHER" id="PTHR28152:SF1">
    <property type="entry name" value="HYDROXYACYL-THIOESTER DEHYDRATASE TYPE 2, MITOCHONDRIAL"/>
    <property type="match status" value="1"/>
</dbReference>
<evidence type="ECO:0000313" key="3">
    <source>
        <dbReference type="Proteomes" id="UP000323258"/>
    </source>
</evidence>
<proteinExistence type="predicted"/>
<accession>A0A5D4GXB7</accession>
<evidence type="ECO:0000259" key="1">
    <source>
        <dbReference type="Pfam" id="PF13452"/>
    </source>
</evidence>
<dbReference type="InterPro" id="IPR052741">
    <property type="entry name" value="Mitochondrial_HTD2"/>
</dbReference>
<dbReference type="InterPro" id="IPR029069">
    <property type="entry name" value="HotDog_dom_sf"/>
</dbReference>
<reference evidence="2 3" key="1">
    <citation type="submission" date="2019-08" db="EMBL/GenBank/DDBJ databases">
        <authorList>
            <person name="Seo Y.L."/>
        </authorList>
    </citation>
    <scope>NUCLEOTIDE SEQUENCE [LARGE SCALE GENOMIC DNA]</scope>
    <source>
        <strain evidence="2 3">MaA-C15</strain>
    </source>
</reference>
<dbReference type="Gene3D" id="3.10.129.10">
    <property type="entry name" value="Hotdog Thioesterase"/>
    <property type="match status" value="1"/>
</dbReference>
<dbReference type="RefSeq" id="WP_148914436.1">
    <property type="nucleotide sequence ID" value="NZ_VSZS01000060.1"/>
</dbReference>
<keyword evidence="3" id="KW-1185">Reference proteome</keyword>
<dbReference type="Pfam" id="PF13452">
    <property type="entry name" value="FAS1_DH_region"/>
    <property type="match status" value="1"/>
</dbReference>
<organism evidence="2 3">
    <name type="scientific">Neoaquamicrobium microcysteis</name>
    <dbReference type="NCBI Taxonomy" id="2682781"/>
    <lineage>
        <taxon>Bacteria</taxon>
        <taxon>Pseudomonadati</taxon>
        <taxon>Pseudomonadota</taxon>
        <taxon>Alphaproteobacteria</taxon>
        <taxon>Hyphomicrobiales</taxon>
        <taxon>Phyllobacteriaceae</taxon>
        <taxon>Neoaquamicrobium</taxon>
    </lineage>
</organism>
<dbReference type="InterPro" id="IPR039569">
    <property type="entry name" value="FAS1-like_DH_region"/>
</dbReference>
<dbReference type="EMBL" id="VSZS01000060">
    <property type="protein sequence ID" value="TYR33236.1"/>
    <property type="molecule type" value="Genomic_DNA"/>
</dbReference>
<protein>
    <submittedName>
        <fullName evidence="2">Protein dehydratase</fullName>
    </submittedName>
</protein>
<comment type="caution">
    <text evidence="2">The sequence shown here is derived from an EMBL/GenBank/DDBJ whole genome shotgun (WGS) entry which is preliminary data.</text>
</comment>
<dbReference type="AlphaFoldDB" id="A0A5D4GXB7"/>
<evidence type="ECO:0000313" key="2">
    <source>
        <dbReference type="EMBL" id="TYR33236.1"/>
    </source>
</evidence>